<comment type="caution">
    <text evidence="1">The sequence shown here is derived from an EMBL/GenBank/DDBJ whole genome shotgun (WGS) entry which is preliminary data.</text>
</comment>
<accession>A0A5C4X9A0</accession>
<dbReference type="Proteomes" id="UP000311605">
    <property type="component" value="Unassembled WGS sequence"/>
</dbReference>
<sequence length="152" mass="17001">MKSKQFPGKLWALYGGLSVNYRNLSLSISFAFIASSAYAEERDPYGGEWGGSCGKQYPCWHEIGQKGAKNYDVRWVMADRLAAKKVFCEEKIAMKRRPLKFDANNQYPDSLAGSMKSDPFLFILPGEGSVNFVTESFCRGERFGGEYAAIGH</sequence>
<proteinExistence type="predicted"/>
<dbReference type="AlphaFoldDB" id="A0A5C4X9A0"/>
<dbReference type="EMBL" id="VDMN01000011">
    <property type="protein sequence ID" value="TNM59859.1"/>
    <property type="molecule type" value="Genomic_DNA"/>
</dbReference>
<keyword evidence="2" id="KW-1185">Reference proteome</keyword>
<organism evidence="1 2">
    <name type="scientific">Aliirhizobium smilacinae</name>
    <dbReference type="NCBI Taxonomy" id="1395944"/>
    <lineage>
        <taxon>Bacteria</taxon>
        <taxon>Pseudomonadati</taxon>
        <taxon>Pseudomonadota</taxon>
        <taxon>Alphaproteobacteria</taxon>
        <taxon>Hyphomicrobiales</taxon>
        <taxon>Rhizobiaceae</taxon>
        <taxon>Aliirhizobium</taxon>
    </lineage>
</organism>
<reference evidence="1 2" key="1">
    <citation type="submission" date="2019-06" db="EMBL/GenBank/DDBJ databases">
        <title>The draft genome of Rhizobium smilacinae PTYR-5.</title>
        <authorList>
            <person name="Liu L."/>
            <person name="Li L."/>
            <person name="Zhang X."/>
        </authorList>
    </citation>
    <scope>NUCLEOTIDE SEQUENCE [LARGE SCALE GENOMIC DNA]</scope>
    <source>
        <strain evidence="1 2">PTYR-5</strain>
    </source>
</reference>
<gene>
    <name evidence="1" type="ORF">FHP24_27180</name>
</gene>
<protein>
    <submittedName>
        <fullName evidence="1">Uncharacterized protein</fullName>
    </submittedName>
</protein>
<dbReference type="RefSeq" id="WP_139679384.1">
    <property type="nucleotide sequence ID" value="NZ_VDMN01000011.1"/>
</dbReference>
<evidence type="ECO:0000313" key="2">
    <source>
        <dbReference type="Proteomes" id="UP000311605"/>
    </source>
</evidence>
<evidence type="ECO:0000313" key="1">
    <source>
        <dbReference type="EMBL" id="TNM59859.1"/>
    </source>
</evidence>
<name>A0A5C4X9A0_9HYPH</name>